<evidence type="ECO:0000256" key="3">
    <source>
        <dbReference type="SAM" id="MobiDB-lite"/>
    </source>
</evidence>
<keyword evidence="6" id="KW-0119">Carbohydrate metabolism</keyword>
<sequence length="360" mass="37651">MTPPRHLREKTVQHRLVPTVAALAALLLAATACGDDAHSDGTPSAGDARRQPAAAGQPAAPPARVPADPAAVGADETGAVPVLMYHQIVTSPKSVYDRTPEDFRAELERLAREKYVPVTAAEYASGRIDIPAGTHPVVLTFDDSSKSQFRLDPGGGAAPDTAVGILLDVARTHPGFRPVATMFVNADPFGDPGGRKTLPWLHDHGFEVGNHTRDHANLRSATPEAATRQIAEQQAMILAALPGATVDTLALPFGAEPKPASLAAKGNSGTVAYEHRGVFLVGANPAPSPFAPTFDPGAVARIRSAPATGEDARYGSTAWLDQLADGRVRRYTSDGDPTTIAYPRGGTAPAAAYTSRSRAY</sequence>
<dbReference type="Pfam" id="PF01522">
    <property type="entry name" value="Polysacc_deac_1"/>
    <property type="match status" value="1"/>
</dbReference>
<comment type="caution">
    <text evidence="6">The sequence shown here is derived from an EMBL/GenBank/DDBJ whole genome shotgun (WGS) entry which is preliminary data.</text>
</comment>
<dbReference type="AlphaFoldDB" id="A0A1T3NM52"/>
<dbReference type="PANTHER" id="PTHR34216">
    <property type="match status" value="1"/>
</dbReference>
<keyword evidence="7" id="KW-1185">Reference proteome</keyword>
<proteinExistence type="predicted"/>
<keyword evidence="6" id="KW-0858">Xylan degradation</keyword>
<dbReference type="Proteomes" id="UP000190037">
    <property type="component" value="Unassembled WGS sequence"/>
</dbReference>
<feature type="region of interest" description="Disordered" evidence="3">
    <location>
        <begin position="36"/>
        <end position="71"/>
    </location>
</feature>
<dbReference type="Gene3D" id="3.20.20.370">
    <property type="entry name" value="Glycoside hydrolase/deacetylase"/>
    <property type="match status" value="1"/>
</dbReference>
<dbReference type="OrthoDB" id="9778320at2"/>
<gene>
    <name evidence="6" type="ORF">B4N89_36730</name>
</gene>
<keyword evidence="6" id="KW-0624">Polysaccharide degradation</keyword>
<dbReference type="GO" id="GO:0005576">
    <property type="term" value="C:extracellular region"/>
    <property type="evidence" value="ECO:0007669"/>
    <property type="project" value="UniProtKB-SubCell"/>
</dbReference>
<evidence type="ECO:0000313" key="6">
    <source>
        <dbReference type="EMBL" id="OPC77820.1"/>
    </source>
</evidence>
<keyword evidence="6" id="KW-0326">Glycosidase</keyword>
<dbReference type="PANTHER" id="PTHR34216:SF3">
    <property type="entry name" value="POLY-BETA-1,6-N-ACETYL-D-GLUCOSAMINE N-DEACETYLASE"/>
    <property type="match status" value="1"/>
</dbReference>
<evidence type="ECO:0000256" key="1">
    <source>
        <dbReference type="ARBA" id="ARBA00004613"/>
    </source>
</evidence>
<accession>A0A1T3NM52</accession>
<feature type="signal peptide" evidence="4">
    <location>
        <begin position="1"/>
        <end position="34"/>
    </location>
</feature>
<dbReference type="GO" id="GO:0045493">
    <property type="term" value="P:xylan catabolic process"/>
    <property type="evidence" value="ECO:0007669"/>
    <property type="project" value="UniProtKB-KW"/>
</dbReference>
<keyword evidence="2 4" id="KW-0732">Signal</keyword>
<organism evidence="6 7">
    <name type="scientific">Embleya scabrispora</name>
    <dbReference type="NCBI Taxonomy" id="159449"/>
    <lineage>
        <taxon>Bacteria</taxon>
        <taxon>Bacillati</taxon>
        <taxon>Actinomycetota</taxon>
        <taxon>Actinomycetes</taxon>
        <taxon>Kitasatosporales</taxon>
        <taxon>Streptomycetaceae</taxon>
        <taxon>Embleya</taxon>
    </lineage>
</organism>
<dbReference type="GO" id="GO:0016798">
    <property type="term" value="F:hydrolase activity, acting on glycosyl bonds"/>
    <property type="evidence" value="ECO:0007669"/>
    <property type="project" value="UniProtKB-KW"/>
</dbReference>
<dbReference type="InterPro" id="IPR011330">
    <property type="entry name" value="Glyco_hydro/deAcase_b/a-brl"/>
</dbReference>
<feature type="domain" description="NodB homology" evidence="5">
    <location>
        <begin position="135"/>
        <end position="263"/>
    </location>
</feature>
<dbReference type="InterPro" id="IPR051398">
    <property type="entry name" value="Polysacch_Deacetylase"/>
</dbReference>
<evidence type="ECO:0000256" key="2">
    <source>
        <dbReference type="ARBA" id="ARBA00022729"/>
    </source>
</evidence>
<feature type="region of interest" description="Disordered" evidence="3">
    <location>
        <begin position="335"/>
        <end position="360"/>
    </location>
</feature>
<reference evidence="6 7" key="1">
    <citation type="submission" date="2017-03" db="EMBL/GenBank/DDBJ databases">
        <title>Draft genome sequence of Streptomyces scabrisporus NF3, endophyte isolated from Amphipterygium adstringens.</title>
        <authorList>
            <person name="Vazquez M."/>
            <person name="Ceapa C.D."/>
            <person name="Rodriguez Luna D."/>
            <person name="Sanchez Esquivel S."/>
        </authorList>
    </citation>
    <scope>NUCLEOTIDE SEQUENCE [LARGE SCALE GENOMIC DNA]</scope>
    <source>
        <strain evidence="6 7">NF3</strain>
    </source>
</reference>
<dbReference type="PROSITE" id="PS51257">
    <property type="entry name" value="PROKAR_LIPOPROTEIN"/>
    <property type="match status" value="1"/>
</dbReference>
<dbReference type="EMBL" id="MWQN01000003">
    <property type="protein sequence ID" value="OPC77820.1"/>
    <property type="molecule type" value="Genomic_DNA"/>
</dbReference>
<dbReference type="GO" id="GO:0016810">
    <property type="term" value="F:hydrolase activity, acting on carbon-nitrogen (but not peptide) bonds"/>
    <property type="evidence" value="ECO:0007669"/>
    <property type="project" value="InterPro"/>
</dbReference>
<feature type="chain" id="PRO_5038640598" evidence="4">
    <location>
        <begin position="35"/>
        <end position="360"/>
    </location>
</feature>
<dbReference type="STRING" id="159449.B4N89_36730"/>
<evidence type="ECO:0000313" key="7">
    <source>
        <dbReference type="Proteomes" id="UP000190037"/>
    </source>
</evidence>
<evidence type="ECO:0000259" key="5">
    <source>
        <dbReference type="Pfam" id="PF01522"/>
    </source>
</evidence>
<dbReference type="InterPro" id="IPR002509">
    <property type="entry name" value="NODB_dom"/>
</dbReference>
<name>A0A1T3NM52_9ACTN</name>
<dbReference type="SUPFAM" id="SSF88713">
    <property type="entry name" value="Glycoside hydrolase/deacetylase"/>
    <property type="match status" value="1"/>
</dbReference>
<comment type="subcellular location">
    <subcellularLocation>
        <location evidence="1">Secreted</location>
    </subcellularLocation>
</comment>
<evidence type="ECO:0000256" key="4">
    <source>
        <dbReference type="SAM" id="SignalP"/>
    </source>
</evidence>
<protein>
    <submittedName>
        <fullName evidence="6">Xylanase</fullName>
    </submittedName>
</protein>
<keyword evidence="6" id="KW-0378">Hydrolase</keyword>